<organism evidence="3 4">
    <name type="scientific">Cinchona calisaya</name>
    <dbReference type="NCBI Taxonomy" id="153742"/>
    <lineage>
        <taxon>Eukaryota</taxon>
        <taxon>Viridiplantae</taxon>
        <taxon>Streptophyta</taxon>
        <taxon>Embryophyta</taxon>
        <taxon>Tracheophyta</taxon>
        <taxon>Spermatophyta</taxon>
        <taxon>Magnoliopsida</taxon>
        <taxon>eudicotyledons</taxon>
        <taxon>Gunneridae</taxon>
        <taxon>Pentapetalae</taxon>
        <taxon>asterids</taxon>
        <taxon>lamiids</taxon>
        <taxon>Gentianales</taxon>
        <taxon>Rubiaceae</taxon>
        <taxon>Cinchonoideae</taxon>
        <taxon>Cinchoneae</taxon>
        <taxon>Cinchona</taxon>
    </lineage>
</organism>
<comment type="similarity">
    <text evidence="1">Belongs to the PPR family. PCMP-H subfamily.</text>
</comment>
<feature type="domain" description="DYW" evidence="2">
    <location>
        <begin position="10"/>
        <end position="100"/>
    </location>
</feature>
<gene>
    <name evidence="3" type="ORF">ACH5RR_032698</name>
</gene>
<proteinExistence type="inferred from homology"/>
<reference evidence="3 4" key="1">
    <citation type="submission" date="2024-11" db="EMBL/GenBank/DDBJ databases">
        <title>A near-complete genome assembly of Cinchona calisaya.</title>
        <authorList>
            <person name="Lian D.C."/>
            <person name="Zhao X.W."/>
            <person name="Wei L."/>
        </authorList>
    </citation>
    <scope>NUCLEOTIDE SEQUENCE [LARGE SCALE GENOMIC DNA]</scope>
    <source>
        <tissue evidence="3">Nenye</tissue>
    </source>
</reference>
<keyword evidence="4" id="KW-1185">Reference proteome</keyword>
<accession>A0ABD2YK65</accession>
<dbReference type="AlphaFoldDB" id="A0ABD2YK65"/>
<protein>
    <recommendedName>
        <fullName evidence="2">DYW domain-containing protein</fullName>
    </recommendedName>
</protein>
<name>A0ABD2YK65_9GENT</name>
<evidence type="ECO:0000256" key="1">
    <source>
        <dbReference type="ARBA" id="ARBA00006643"/>
    </source>
</evidence>
<evidence type="ECO:0000259" key="2">
    <source>
        <dbReference type="Pfam" id="PF14432"/>
    </source>
</evidence>
<evidence type="ECO:0000313" key="4">
    <source>
        <dbReference type="Proteomes" id="UP001630127"/>
    </source>
</evidence>
<dbReference type="InterPro" id="IPR032867">
    <property type="entry name" value="DYW_dom"/>
</dbReference>
<dbReference type="Pfam" id="PF14432">
    <property type="entry name" value="DYW_deaminase"/>
    <property type="match status" value="1"/>
</dbReference>
<dbReference type="Proteomes" id="UP001630127">
    <property type="component" value="Unassembled WGS sequence"/>
</dbReference>
<dbReference type="EMBL" id="JBJUIK010000013">
    <property type="protein sequence ID" value="KAL3507316.1"/>
    <property type="molecule type" value="Genomic_DNA"/>
</dbReference>
<sequence length="100" mass="11762">MTNHAREQSYMLETEWVLYNFEEEEKEDALGSHSEKLALAFRLISTSPGVILRIVKNLRTCGDCHSMMKYVSKLTKREIVVRDMKRFHHFKNGTCSCQDY</sequence>
<comment type="caution">
    <text evidence="3">The sequence shown here is derived from an EMBL/GenBank/DDBJ whole genome shotgun (WGS) entry which is preliminary data.</text>
</comment>
<evidence type="ECO:0000313" key="3">
    <source>
        <dbReference type="EMBL" id="KAL3507316.1"/>
    </source>
</evidence>